<dbReference type="Pfam" id="PF01544">
    <property type="entry name" value="CorA"/>
    <property type="match status" value="1"/>
</dbReference>
<feature type="transmembrane region" description="Helical" evidence="2">
    <location>
        <begin position="178"/>
        <end position="199"/>
    </location>
</feature>
<proteinExistence type="predicted"/>
<gene>
    <name evidence="3" type="ORF">SAPIO_CDS4216</name>
</gene>
<evidence type="ECO:0000256" key="1">
    <source>
        <dbReference type="SAM" id="MobiDB-lite"/>
    </source>
</evidence>
<feature type="compositionally biased region" description="Polar residues" evidence="1">
    <location>
        <begin position="282"/>
        <end position="302"/>
    </location>
</feature>
<keyword evidence="2" id="KW-1133">Transmembrane helix</keyword>
<sequence length="302" mass="34379">MLSDTRNVNWGVLDGGPWKEQSRYPCGDEACFGAFLSLITFAFDQWERGWMETLDDIDMVVGVELSDSMDDKKWERLMFDNSFRLSKLYFTVLQVLRIASSCIEESVSDLRLVQEKWSNAVQYETTDARNVTRELEEMVTSMEAKKQRLLSRVDKKVEELLGATSLREATKAMALNQYIYIFTIVTVVYTPVGFLAAFWALPFLNNPDDSGIVRTPSAFVSTFIAVPVATYAVCLILAAYSAKKRNSISLLFELQRFLWRRSYRRWQEGEEEDSDHEATRDVSASSLSDVSKAKNSASVPPV</sequence>
<evidence type="ECO:0000256" key="2">
    <source>
        <dbReference type="SAM" id="Phobius"/>
    </source>
</evidence>
<dbReference type="Proteomes" id="UP000028545">
    <property type="component" value="Unassembled WGS sequence"/>
</dbReference>
<dbReference type="GO" id="GO:0046873">
    <property type="term" value="F:metal ion transmembrane transporter activity"/>
    <property type="evidence" value="ECO:0007669"/>
    <property type="project" value="InterPro"/>
</dbReference>
<dbReference type="EMBL" id="JOWA01000091">
    <property type="protein sequence ID" value="KEZ43621.1"/>
    <property type="molecule type" value="Genomic_DNA"/>
</dbReference>
<evidence type="ECO:0000313" key="4">
    <source>
        <dbReference type="Proteomes" id="UP000028545"/>
    </source>
</evidence>
<keyword evidence="2" id="KW-0812">Transmembrane</keyword>
<name>A0A084G8F9_PSEDA</name>
<keyword evidence="4" id="KW-1185">Reference proteome</keyword>
<dbReference type="OrthoDB" id="5430750at2759"/>
<dbReference type="KEGG" id="sapo:SAPIO_CDS4216"/>
<dbReference type="RefSeq" id="XP_016643420.1">
    <property type="nucleotide sequence ID" value="XM_016786818.1"/>
</dbReference>
<reference evidence="3 4" key="1">
    <citation type="journal article" date="2014" name="Genome Announc.">
        <title>Draft genome sequence of the pathogenic fungus Scedosporium apiospermum.</title>
        <authorList>
            <person name="Vandeputte P."/>
            <person name="Ghamrawi S."/>
            <person name="Rechenmann M."/>
            <person name="Iltis A."/>
            <person name="Giraud S."/>
            <person name="Fleury M."/>
            <person name="Thornton C."/>
            <person name="Delhaes L."/>
            <person name="Meyer W."/>
            <person name="Papon N."/>
            <person name="Bouchara J.P."/>
        </authorList>
    </citation>
    <scope>NUCLEOTIDE SEQUENCE [LARGE SCALE GENOMIC DNA]</scope>
    <source>
        <strain evidence="3 4">IHEM 14462</strain>
    </source>
</reference>
<keyword evidence="2" id="KW-0472">Membrane</keyword>
<dbReference type="InterPro" id="IPR002523">
    <property type="entry name" value="MgTranspt_CorA/ZnTranspt_ZntB"/>
</dbReference>
<protein>
    <submittedName>
        <fullName evidence="3">Uncharacterized protein</fullName>
    </submittedName>
</protein>
<dbReference type="GeneID" id="27723288"/>
<feature type="region of interest" description="Disordered" evidence="1">
    <location>
        <begin position="269"/>
        <end position="302"/>
    </location>
</feature>
<dbReference type="Gene3D" id="1.20.58.340">
    <property type="entry name" value="Magnesium transport protein CorA, transmembrane region"/>
    <property type="match status" value="1"/>
</dbReference>
<feature type="transmembrane region" description="Helical" evidence="2">
    <location>
        <begin position="219"/>
        <end position="240"/>
    </location>
</feature>
<dbReference type="AlphaFoldDB" id="A0A084G8F9"/>
<accession>A0A084G8F9</accession>
<comment type="caution">
    <text evidence="3">The sequence shown here is derived from an EMBL/GenBank/DDBJ whole genome shotgun (WGS) entry which is preliminary data.</text>
</comment>
<dbReference type="VEuPathDB" id="FungiDB:SAPIO_CDS4216"/>
<organism evidence="3 4">
    <name type="scientific">Pseudallescheria apiosperma</name>
    <name type="common">Scedosporium apiospermum</name>
    <dbReference type="NCBI Taxonomy" id="563466"/>
    <lineage>
        <taxon>Eukaryota</taxon>
        <taxon>Fungi</taxon>
        <taxon>Dikarya</taxon>
        <taxon>Ascomycota</taxon>
        <taxon>Pezizomycotina</taxon>
        <taxon>Sordariomycetes</taxon>
        <taxon>Hypocreomycetidae</taxon>
        <taxon>Microascales</taxon>
        <taxon>Microascaceae</taxon>
        <taxon>Scedosporium</taxon>
    </lineage>
</organism>
<evidence type="ECO:0000313" key="3">
    <source>
        <dbReference type="EMBL" id="KEZ43621.1"/>
    </source>
</evidence>
<dbReference type="GO" id="GO:0016020">
    <property type="term" value="C:membrane"/>
    <property type="evidence" value="ECO:0007669"/>
    <property type="project" value="InterPro"/>
</dbReference>
<dbReference type="HOGENOM" id="CLU_921826_0_0_1"/>